<dbReference type="STRING" id="1797291.A2V47_05185"/>
<feature type="binding site" evidence="8">
    <location>
        <position position="407"/>
    </location>
    <ligand>
        <name>GTP</name>
        <dbReference type="ChEBI" id="CHEBI:37565"/>
    </ligand>
</feature>
<feature type="binding site" evidence="8">
    <location>
        <position position="238"/>
    </location>
    <ligand>
        <name>Mn(2+)</name>
        <dbReference type="ChEBI" id="CHEBI:29035"/>
    </ligand>
</feature>
<dbReference type="GO" id="GO:0071333">
    <property type="term" value="P:cellular response to glucose stimulus"/>
    <property type="evidence" value="ECO:0007669"/>
    <property type="project" value="TreeGrafter"/>
</dbReference>
<feature type="domain" description="Phosphoenolpyruvate carboxykinase C-terminal P-loop" evidence="9">
    <location>
        <begin position="234"/>
        <end position="590"/>
    </location>
</feature>
<evidence type="ECO:0000256" key="2">
    <source>
        <dbReference type="ARBA" id="ARBA00022723"/>
    </source>
</evidence>
<comment type="function">
    <text evidence="8">Catalyzes the conversion of oxaloacetate (OAA) to phosphoenolpyruvate (PEP), the rate-limiting step in the metabolic pathway that produces glucose from lactate and other precursors derived from the citric acid cycle.</text>
</comment>
<dbReference type="PIRSF" id="PIRSF001348">
    <property type="entry name" value="PEP_carboxykinase_GTP"/>
    <property type="match status" value="1"/>
</dbReference>
<dbReference type="EMBL" id="MEYH01000083">
    <property type="protein sequence ID" value="OGD14480.1"/>
    <property type="molecule type" value="Genomic_DNA"/>
</dbReference>
<feature type="binding site" evidence="8">
    <location>
        <begin position="261"/>
        <end position="266"/>
    </location>
    <ligand>
        <name>GTP</name>
        <dbReference type="ChEBI" id="CHEBI:37565"/>
    </ligand>
</feature>
<keyword evidence="11" id="KW-0808">Transferase</keyword>
<comment type="subunit">
    <text evidence="8">Monomer.</text>
</comment>
<dbReference type="PROSITE" id="PS00505">
    <property type="entry name" value="PEPCK_GTP"/>
    <property type="match status" value="1"/>
</dbReference>
<dbReference type="AlphaFoldDB" id="A0A1F5A7E2"/>
<dbReference type="EC" id="4.1.1.32" evidence="8"/>
<comment type="caution">
    <text evidence="8">Lacks conserved residue(s) required for the propagation of feature annotation.</text>
</comment>
<comment type="catalytic activity">
    <reaction evidence="8">
        <text>oxaloacetate + GTP = phosphoenolpyruvate + GDP + CO2</text>
        <dbReference type="Rhea" id="RHEA:10388"/>
        <dbReference type="ChEBI" id="CHEBI:16452"/>
        <dbReference type="ChEBI" id="CHEBI:16526"/>
        <dbReference type="ChEBI" id="CHEBI:37565"/>
        <dbReference type="ChEBI" id="CHEBI:58189"/>
        <dbReference type="ChEBI" id="CHEBI:58702"/>
        <dbReference type="EC" id="4.1.1.32"/>
    </reaction>
</comment>
<evidence type="ECO:0000256" key="8">
    <source>
        <dbReference type="HAMAP-Rule" id="MF_00452"/>
    </source>
</evidence>
<keyword evidence="7 8" id="KW-0456">Lyase</keyword>
<feature type="binding site" evidence="8">
    <location>
        <position position="260"/>
    </location>
    <ligand>
        <name>substrate</name>
    </ligand>
</feature>
<evidence type="ECO:0000313" key="11">
    <source>
        <dbReference type="EMBL" id="OGD14480.1"/>
    </source>
</evidence>
<feature type="domain" description="Phosphoenolpyruvate carboxykinase GTP-utilising N-terminal" evidence="10">
    <location>
        <begin position="21"/>
        <end position="229"/>
    </location>
</feature>
<feature type="binding site" evidence="8">
    <location>
        <position position="76"/>
    </location>
    <ligand>
        <name>substrate</name>
    </ligand>
</feature>
<comment type="similarity">
    <text evidence="1 8">Belongs to the phosphoenolpyruvate carboxykinase [GTP] family.</text>
</comment>
<dbReference type="InterPro" id="IPR008209">
    <property type="entry name" value="PEP_carboxykinase_GTP"/>
</dbReference>
<evidence type="ECO:0000313" key="12">
    <source>
        <dbReference type="Proteomes" id="UP000177701"/>
    </source>
</evidence>
<feature type="binding site" evidence="8">
    <location>
        <position position="376"/>
    </location>
    <ligand>
        <name>GTP</name>
        <dbReference type="ChEBI" id="CHEBI:37565"/>
    </ligand>
</feature>
<name>A0A1F5A7E2_9BACT</name>
<sequence length="612" mass="69687">MDKVNLQKLEALNNQYVVNVVNEAIRLCKPAKVTVVTDLKKDLDYIRNLAILNGEEKKLKMDGHTIHFDGYYDQGRDKAHTKYLVSKDIDWGIEVEYTEKEKGLKEIYSFFDGSMKGKEMLVRFFSLGPANSIFSLKALQITDSAYVAHSEDLLYRTGYEEFKRLNGSNDFFFFLHSAGRLENGVSVDIDKRRIYIDLEENRVYSVNNQYAGNSLGLKKLAFRLAIKKANEEGWLAEHMFIMGVHGPKDRISYFTGAYPSACGKTSTAMIPGQTVVGDDIAYLKKIDGVIKAVNMESGIFGIIHSVNSEDDPVIYQSLIIPGEVIFSNVLINNGVPYWEGMKKDIPDKGINFSGEWFEGKKDGQGKAIPCSHKNARYTLRLDELNNIDSRANDPDGVPVKAIFYGGRDSDTTIPIVESLTWAHGVFLGATVESETTSATIGVQGVREHNPMANLDFISVPFKTYIKNHLKFIDGLKEIPKIFATNYFLKDDTGKYLNGKMDKRVWLFWAEGRVNNEYEAIETPIGKIPKYEDLEALFKGEFEKDYSREEYEQQFSLRVKKYLEKMGRMSRIFENINMPVTFTQELKAQIERLKKARAKFGEDIISPFEFLDQ</sequence>
<dbReference type="GO" id="GO:0030145">
    <property type="term" value="F:manganese ion binding"/>
    <property type="evidence" value="ECO:0007669"/>
    <property type="project" value="UniProtKB-UniRule"/>
</dbReference>
<dbReference type="GO" id="GO:0046327">
    <property type="term" value="P:glycerol biosynthetic process from pyruvate"/>
    <property type="evidence" value="ECO:0007669"/>
    <property type="project" value="TreeGrafter"/>
</dbReference>
<keyword evidence="4 8" id="KW-0210">Decarboxylase</keyword>
<dbReference type="GO" id="GO:0006094">
    <property type="term" value="P:gluconeogenesis"/>
    <property type="evidence" value="ECO:0007669"/>
    <property type="project" value="UniProtKB-UniRule"/>
</dbReference>
<evidence type="ECO:0000256" key="4">
    <source>
        <dbReference type="ARBA" id="ARBA00022793"/>
    </source>
</evidence>
<organism evidence="11 12">
    <name type="scientific">Candidatus Sediminicultor quintus</name>
    <dbReference type="NCBI Taxonomy" id="1797291"/>
    <lineage>
        <taxon>Bacteria</taxon>
        <taxon>Pseudomonadati</taxon>
        <taxon>Atribacterota</taxon>
        <taxon>Candidatus Phoenicimicrobiia</taxon>
        <taxon>Candidatus Pheonicimicrobiales</taxon>
        <taxon>Candidatus Phoenicimicrobiaceae</taxon>
        <taxon>Candidatus Sediminicultor</taxon>
    </lineage>
</organism>
<dbReference type="NCBIfam" id="NF003253">
    <property type="entry name" value="PRK04210.1"/>
    <property type="match status" value="1"/>
</dbReference>
<keyword evidence="8" id="KW-0963">Cytoplasm</keyword>
<dbReference type="Pfam" id="PF00821">
    <property type="entry name" value="PEPCK_GTP"/>
    <property type="match status" value="1"/>
</dbReference>
<dbReference type="GO" id="GO:0042594">
    <property type="term" value="P:response to starvation"/>
    <property type="evidence" value="ECO:0007669"/>
    <property type="project" value="TreeGrafter"/>
</dbReference>
<dbReference type="Pfam" id="PF17297">
    <property type="entry name" value="PEPCK_N"/>
    <property type="match status" value="1"/>
</dbReference>
<dbReference type="PANTHER" id="PTHR11561">
    <property type="entry name" value="PHOSPHOENOLPYRUVATE CARBOXYKINASE"/>
    <property type="match status" value="1"/>
</dbReference>
<dbReference type="GO" id="GO:0004613">
    <property type="term" value="F:phosphoenolpyruvate carboxykinase (GTP) activity"/>
    <property type="evidence" value="ECO:0007669"/>
    <property type="project" value="UniProtKB-UniRule"/>
</dbReference>
<keyword evidence="8" id="KW-0312">Gluconeogenesis</keyword>
<feature type="binding site" evidence="8">
    <location>
        <begin position="374"/>
        <end position="376"/>
    </location>
    <ligand>
        <name>substrate</name>
    </ligand>
</feature>
<dbReference type="GO" id="GO:0019543">
    <property type="term" value="P:propionate catabolic process"/>
    <property type="evidence" value="ECO:0007669"/>
    <property type="project" value="TreeGrafter"/>
</dbReference>
<evidence type="ECO:0000259" key="10">
    <source>
        <dbReference type="Pfam" id="PF17297"/>
    </source>
</evidence>
<feature type="binding site" evidence="8">
    <location>
        <position position="279"/>
    </location>
    <ligand>
        <name>Mn(2+)</name>
        <dbReference type="ChEBI" id="CHEBI:29035"/>
    </ligand>
</feature>
<dbReference type="HAMAP" id="MF_00452">
    <property type="entry name" value="PEPCK_GTP"/>
    <property type="match status" value="1"/>
</dbReference>
<dbReference type="Gene3D" id="3.40.449.10">
    <property type="entry name" value="Phosphoenolpyruvate Carboxykinase, domain 1"/>
    <property type="match status" value="1"/>
</dbReference>
<dbReference type="InterPro" id="IPR013035">
    <property type="entry name" value="PEP_carboxykinase_C"/>
</dbReference>
<feature type="binding site" evidence="8">
    <location>
        <position position="219"/>
    </location>
    <ligand>
        <name>Mn(2+)</name>
        <dbReference type="ChEBI" id="CHEBI:29035"/>
    </ligand>
</feature>
<dbReference type="GO" id="GO:0005829">
    <property type="term" value="C:cytosol"/>
    <property type="evidence" value="ECO:0007669"/>
    <property type="project" value="TreeGrafter"/>
</dbReference>
<dbReference type="SUPFAM" id="SSF68923">
    <property type="entry name" value="PEP carboxykinase N-terminal domain"/>
    <property type="match status" value="1"/>
</dbReference>
<dbReference type="SUPFAM" id="SSF53795">
    <property type="entry name" value="PEP carboxykinase-like"/>
    <property type="match status" value="1"/>
</dbReference>
<comment type="subcellular location">
    <subcellularLocation>
        <location evidence="8">Cytoplasm</location>
    </subcellularLocation>
</comment>
<evidence type="ECO:0000256" key="6">
    <source>
        <dbReference type="ARBA" id="ARBA00023211"/>
    </source>
</evidence>
<dbReference type="Gene3D" id="3.90.228.20">
    <property type="match status" value="1"/>
</dbReference>
<keyword evidence="6 8" id="KW-0464">Manganese</keyword>
<comment type="cofactor">
    <cofactor evidence="8">
        <name>Mn(2+)</name>
        <dbReference type="ChEBI" id="CHEBI:29035"/>
    </cofactor>
    <text evidence="8">Binds 1 Mn(2+) ion per subunit.</text>
</comment>
<comment type="caution">
    <text evidence="11">The sequence shown here is derived from an EMBL/GenBank/DDBJ whole genome shotgun (WGS) entry which is preliminary data.</text>
</comment>
<protein>
    <recommendedName>
        <fullName evidence="8">Phosphoenolpyruvate carboxykinase [GTP]</fullName>
        <shortName evidence="8">PEP carboxykinase</shortName>
        <shortName evidence="8">PEPCK</shortName>
        <ecNumber evidence="8">4.1.1.32</ecNumber>
    </recommendedName>
    <alternativeName>
        <fullName evidence="8">GTP-dependent phosphoenolpyruvate carboxykinase</fullName>
        <shortName evidence="8">GTP-PEPCK</shortName>
    </alternativeName>
</protein>
<keyword evidence="5 8" id="KW-0342">GTP-binding</keyword>
<dbReference type="Proteomes" id="UP000177701">
    <property type="component" value="Unassembled WGS sequence"/>
</dbReference>
<feature type="binding site" evidence="8">
    <location>
        <begin position="210"/>
        <end position="212"/>
    </location>
    <ligand>
        <name>substrate</name>
    </ligand>
</feature>
<keyword evidence="3 8" id="KW-0547">Nucleotide-binding</keyword>
<dbReference type="GO" id="GO:0016301">
    <property type="term" value="F:kinase activity"/>
    <property type="evidence" value="ECO:0007669"/>
    <property type="project" value="UniProtKB-KW"/>
</dbReference>
<evidence type="ECO:0000256" key="1">
    <source>
        <dbReference type="ARBA" id="ARBA00005796"/>
    </source>
</evidence>
<accession>A0A1F5A7E2</accession>
<dbReference type="InterPro" id="IPR035077">
    <property type="entry name" value="PEP_carboxykinase_GTP_C"/>
</dbReference>
<dbReference type="UniPathway" id="UPA00138"/>
<keyword evidence="2 8" id="KW-0479">Metal-binding</keyword>
<evidence type="ECO:0000256" key="7">
    <source>
        <dbReference type="ARBA" id="ARBA00023239"/>
    </source>
</evidence>
<dbReference type="InterPro" id="IPR018091">
    <property type="entry name" value="PEP_carboxykin_GTP_CS"/>
</dbReference>
<dbReference type="Gene3D" id="2.170.8.10">
    <property type="entry name" value="Phosphoenolpyruvate Carboxykinase, domain 2"/>
    <property type="match status" value="1"/>
</dbReference>
<feature type="active site" evidence="8">
    <location>
        <position position="262"/>
    </location>
</feature>
<dbReference type="GO" id="GO:0006107">
    <property type="term" value="P:oxaloacetate metabolic process"/>
    <property type="evidence" value="ECO:0007669"/>
    <property type="project" value="TreeGrafter"/>
</dbReference>
<dbReference type="GO" id="GO:0033993">
    <property type="term" value="P:response to lipid"/>
    <property type="evidence" value="ECO:0007669"/>
    <property type="project" value="TreeGrafter"/>
</dbReference>
<keyword evidence="11" id="KW-0670">Pyruvate</keyword>
<gene>
    <name evidence="8" type="primary">pckG</name>
    <name evidence="11" type="ORF">A2V47_05185</name>
</gene>
<comment type="pathway">
    <text evidence="8">Carbohydrate biosynthesis; gluconeogenesis.</text>
</comment>
<keyword evidence="11" id="KW-0418">Kinase</keyword>
<reference evidence="11 12" key="1">
    <citation type="journal article" date="2016" name="Nat. Commun.">
        <title>Thousands of microbial genomes shed light on interconnected biogeochemical processes in an aquifer system.</title>
        <authorList>
            <person name="Anantharaman K."/>
            <person name="Brown C.T."/>
            <person name="Hug L.A."/>
            <person name="Sharon I."/>
            <person name="Castelle C.J."/>
            <person name="Probst A.J."/>
            <person name="Thomas B.C."/>
            <person name="Singh A."/>
            <person name="Wilkins M.J."/>
            <person name="Karaoz U."/>
            <person name="Brodie E.L."/>
            <person name="Williams K.H."/>
            <person name="Hubbard S.S."/>
            <person name="Banfield J.F."/>
        </authorList>
    </citation>
    <scope>NUCLEOTIDE SEQUENCE [LARGE SCALE GENOMIC DNA]</scope>
</reference>
<dbReference type="InterPro" id="IPR035078">
    <property type="entry name" value="PEP_carboxykinase_GTP_N"/>
</dbReference>
<dbReference type="GO" id="GO:0005525">
    <property type="term" value="F:GTP binding"/>
    <property type="evidence" value="ECO:0007669"/>
    <property type="project" value="UniProtKB-UniRule"/>
</dbReference>
<dbReference type="InterPro" id="IPR008210">
    <property type="entry name" value="PEP_carboxykinase_N"/>
</dbReference>
<dbReference type="PANTHER" id="PTHR11561:SF0">
    <property type="entry name" value="PHOSPHOENOLPYRUVATE CARBOXYKINASE [GTP]-RELATED"/>
    <property type="match status" value="1"/>
</dbReference>
<evidence type="ECO:0000259" key="9">
    <source>
        <dbReference type="Pfam" id="PF00821"/>
    </source>
</evidence>
<evidence type="ECO:0000256" key="5">
    <source>
        <dbReference type="ARBA" id="ARBA00023134"/>
    </source>
</evidence>
<proteinExistence type="inferred from homology"/>
<evidence type="ECO:0000256" key="3">
    <source>
        <dbReference type="ARBA" id="ARBA00022741"/>
    </source>
</evidence>